<dbReference type="GeneID" id="91086781"/>
<feature type="compositionally biased region" description="Gly residues" evidence="1">
    <location>
        <begin position="399"/>
        <end position="422"/>
    </location>
</feature>
<feature type="compositionally biased region" description="Basic and acidic residues" evidence="1">
    <location>
        <begin position="697"/>
        <end position="713"/>
    </location>
</feature>
<feature type="compositionally biased region" description="Gly residues" evidence="1">
    <location>
        <begin position="512"/>
        <end position="535"/>
    </location>
</feature>
<evidence type="ECO:0000313" key="3">
    <source>
        <dbReference type="EMBL" id="WVN87390.1"/>
    </source>
</evidence>
<keyword evidence="2" id="KW-1133">Transmembrane helix</keyword>
<dbReference type="EMBL" id="CP143786">
    <property type="protein sequence ID" value="WVN87390.1"/>
    <property type="molecule type" value="Genomic_DNA"/>
</dbReference>
<feature type="compositionally biased region" description="Gly residues" evidence="1">
    <location>
        <begin position="266"/>
        <end position="309"/>
    </location>
</feature>
<feature type="transmembrane region" description="Helical" evidence="2">
    <location>
        <begin position="162"/>
        <end position="183"/>
    </location>
</feature>
<protein>
    <submittedName>
        <fullName evidence="3">Uncharacterized protein</fullName>
    </submittedName>
</protein>
<feature type="compositionally biased region" description="Gly residues" evidence="1">
    <location>
        <begin position="634"/>
        <end position="657"/>
    </location>
</feature>
<feature type="compositionally biased region" description="Gly residues" evidence="1">
    <location>
        <begin position="665"/>
        <end position="696"/>
    </location>
</feature>
<feature type="compositionally biased region" description="Gly residues" evidence="1">
    <location>
        <begin position="450"/>
        <end position="473"/>
    </location>
</feature>
<feature type="transmembrane region" description="Helical" evidence="2">
    <location>
        <begin position="901"/>
        <end position="918"/>
    </location>
</feature>
<keyword evidence="2" id="KW-0812">Transmembrane</keyword>
<evidence type="ECO:0000256" key="2">
    <source>
        <dbReference type="SAM" id="Phobius"/>
    </source>
</evidence>
<sequence length="1025" mass="100401">MDPYTPEYDRPPYVEEVIQPGYDTEYDTGPGYEYTEAYPPPQYALEDELGDINIQDDWIDPQDDFDQEYIEESWIPYSSPIPPKYSSATPASQNGNQQVVIAPPTNWYPPPSDLRQHYCELYPGDCLQNRTPLETNATERSNTTLGEDLTSRTNLKHIDLPGVGLALVLLLFILFGLNAGWSLGGNDKKDRRPSTTDPSKTETGSGGRSGGSGSGGKGKEAGSGSGGKGKEAGSGSGGKSKEAETGSGGRSSGTGSGGKGKEAETGSGGRSSGSGSGGRSGGSGSGGKGKEAGSGSGGKGKEAGSGSGGKSKEAETGSGGRSSGTGSGGKGKEAETGSGGRSSGSGSGGRSSGSGSGGKGKEAGSGSGGKGKEAGSGSGGKSKEAETGSGGKGKEAETGSGGRSSGSGSGGKGKEAGSGSGGKSKEAETGSGGRSSGTGSGGKGKEAETGSGGRSSGSGSGGKGKEAGSGSGGKSKEAETGSGGRSSGSGSGGKGKEAGSGSGGKSKEAETGSGGRSSGSGSGGKGKEAGSGSGGKSKEAETGSGGRSSGSGSGGKGKEAGSGSGGKSKEAETGSGGRSSGTGSGGKGKEAETGSGGRSSGSGSGGRSGGSGSGGKGKEAGSGSGGKSKEAETGSGGRSSGSGSGGKGKEAGSGSGGKSKEAETGSGGRSSGTGSGGRSSGTGSGGRSSGTGSGGRGDGRSPGEKDKKNDGESKSWLSPPILLGLLLLIPLLAMTGRSSLPQIGSHSMPTLKRPSIFTGGLEGMRGPGGLGAILTDPVNDAAPRAAISPRARAAAGSKWVVNSKPEPKAHIHINNVNSQGDGNPINIGSSTNERPVEITVEEPVEEKVWEPVTFNFTGPSNPDRLLKMILAALVVALPLVIDWVTDYPKRQYSQPEYLEPMVQFLVLGALFLICLLVADWHFGLSSAVYTIAPYAEVSLTEARSGLTPLIVGAVETGESLLWSVEDVVFGDSRVLLGMGLAALGVVLASQKEPSLEVPKTDYASGATQAIYFFGALLIGMFVWST</sequence>
<name>A0AAJ8M0G4_9TREE</name>
<feature type="compositionally biased region" description="Gly residues" evidence="1">
    <location>
        <begin position="430"/>
        <end position="442"/>
    </location>
</feature>
<dbReference type="RefSeq" id="XP_066068090.1">
    <property type="nucleotide sequence ID" value="XM_066211993.1"/>
</dbReference>
<feature type="compositionally biased region" description="Gly residues" evidence="1">
    <location>
        <begin position="543"/>
        <end position="566"/>
    </location>
</feature>
<organism evidence="3 4">
    <name type="scientific">Cryptococcus depauperatus CBS 7841</name>
    <dbReference type="NCBI Taxonomy" id="1295531"/>
    <lineage>
        <taxon>Eukaryota</taxon>
        <taxon>Fungi</taxon>
        <taxon>Dikarya</taxon>
        <taxon>Basidiomycota</taxon>
        <taxon>Agaricomycotina</taxon>
        <taxon>Tremellomycetes</taxon>
        <taxon>Tremellales</taxon>
        <taxon>Cryptococcaceae</taxon>
        <taxon>Cryptococcus</taxon>
    </lineage>
</organism>
<feature type="region of interest" description="Disordered" evidence="1">
    <location>
        <begin position="183"/>
        <end position="716"/>
    </location>
</feature>
<proteinExistence type="predicted"/>
<feature type="compositionally biased region" description="Gly residues" evidence="1">
    <location>
        <begin position="246"/>
        <end position="258"/>
    </location>
</feature>
<dbReference type="KEGG" id="cdep:91086781"/>
<evidence type="ECO:0000256" key="1">
    <source>
        <dbReference type="SAM" id="MobiDB-lite"/>
    </source>
</evidence>
<reference evidence="3" key="1">
    <citation type="submission" date="2016-06" db="EMBL/GenBank/DDBJ databases">
        <authorList>
            <person name="Cuomo C."/>
            <person name="Litvintseva A."/>
            <person name="Heitman J."/>
            <person name="Chen Y."/>
            <person name="Sun S."/>
            <person name="Springer D."/>
            <person name="Dromer F."/>
            <person name="Young S."/>
            <person name="Zeng Q."/>
            <person name="Chapman S."/>
            <person name="Gujja S."/>
            <person name="Saif S."/>
            <person name="Birren B."/>
        </authorList>
    </citation>
    <scope>NUCLEOTIDE SEQUENCE</scope>
    <source>
        <strain evidence="3">CBS 7841</strain>
    </source>
</reference>
<reference evidence="3" key="3">
    <citation type="submission" date="2024-01" db="EMBL/GenBank/DDBJ databases">
        <authorList>
            <person name="Coelho M.A."/>
            <person name="David-Palma M."/>
            <person name="Shea T."/>
            <person name="Sun S."/>
            <person name="Cuomo C.A."/>
            <person name="Heitman J."/>
        </authorList>
    </citation>
    <scope>NUCLEOTIDE SEQUENCE</scope>
    <source>
        <strain evidence="3">CBS 7841</strain>
    </source>
</reference>
<feature type="compositionally biased region" description="Gly residues" evidence="1">
    <location>
        <begin position="337"/>
        <end position="380"/>
    </location>
</feature>
<dbReference type="Proteomes" id="UP000094043">
    <property type="component" value="Chromosome 3"/>
</dbReference>
<feature type="transmembrane region" description="Helical" evidence="2">
    <location>
        <begin position="1002"/>
        <end position="1023"/>
    </location>
</feature>
<dbReference type="AlphaFoldDB" id="A0AAJ8M0G4"/>
<keyword evidence="2" id="KW-0472">Membrane</keyword>
<feature type="compositionally biased region" description="Gly residues" evidence="1">
    <location>
        <begin position="204"/>
        <end position="238"/>
    </location>
</feature>
<feature type="transmembrane region" description="Helical" evidence="2">
    <location>
        <begin position="865"/>
        <end position="881"/>
    </location>
</feature>
<evidence type="ECO:0000313" key="4">
    <source>
        <dbReference type="Proteomes" id="UP000094043"/>
    </source>
</evidence>
<feature type="compositionally biased region" description="Gly residues" evidence="1">
    <location>
        <begin position="574"/>
        <end position="586"/>
    </location>
</feature>
<feature type="compositionally biased region" description="Gly residues" evidence="1">
    <location>
        <begin position="317"/>
        <end position="329"/>
    </location>
</feature>
<accession>A0AAJ8M0G4</accession>
<reference evidence="3" key="2">
    <citation type="journal article" date="2022" name="Elife">
        <title>Obligate sexual reproduction of a homothallic fungus closely related to the Cryptococcus pathogenic species complex.</title>
        <authorList>
            <person name="Passer A.R."/>
            <person name="Clancey S.A."/>
            <person name="Shea T."/>
            <person name="David-Palma M."/>
            <person name="Averette A.F."/>
            <person name="Boekhout T."/>
            <person name="Porcel B.M."/>
            <person name="Nowrousian M."/>
            <person name="Cuomo C.A."/>
            <person name="Sun S."/>
            <person name="Heitman J."/>
            <person name="Coelho M.A."/>
        </authorList>
    </citation>
    <scope>NUCLEOTIDE SEQUENCE</scope>
    <source>
        <strain evidence="3">CBS 7841</strain>
    </source>
</reference>
<feature type="compositionally biased region" description="Gly residues" evidence="1">
    <location>
        <begin position="481"/>
        <end position="504"/>
    </location>
</feature>
<gene>
    <name evidence="3" type="ORF">L203_102569</name>
</gene>
<feature type="compositionally biased region" description="Basic and acidic residues" evidence="1">
    <location>
        <begin position="381"/>
        <end position="397"/>
    </location>
</feature>
<feature type="compositionally biased region" description="Gly residues" evidence="1">
    <location>
        <begin position="594"/>
        <end position="626"/>
    </location>
</feature>
<feature type="transmembrane region" description="Helical" evidence="2">
    <location>
        <begin position="974"/>
        <end position="990"/>
    </location>
</feature>
<keyword evidence="4" id="KW-1185">Reference proteome</keyword>